<proteinExistence type="predicted"/>
<dbReference type="PROSITE" id="PS50082">
    <property type="entry name" value="WD_REPEATS_2"/>
    <property type="match status" value="1"/>
</dbReference>
<dbReference type="RefSeq" id="XP_001451053.1">
    <property type="nucleotide sequence ID" value="XM_001451016.1"/>
</dbReference>
<dbReference type="InterPro" id="IPR036322">
    <property type="entry name" value="WD40_repeat_dom_sf"/>
</dbReference>
<evidence type="ECO:0000313" key="2">
    <source>
        <dbReference type="EMBL" id="CAK83656.1"/>
    </source>
</evidence>
<protein>
    <submittedName>
        <fullName evidence="2">Uncharacterized protein</fullName>
    </submittedName>
</protein>
<dbReference type="InterPro" id="IPR015943">
    <property type="entry name" value="WD40/YVTN_repeat-like_dom_sf"/>
</dbReference>
<dbReference type="Gene3D" id="2.130.10.10">
    <property type="entry name" value="YVTN repeat-like/Quinoprotein amine dehydrogenase"/>
    <property type="match status" value="1"/>
</dbReference>
<dbReference type="HOGENOM" id="CLU_1963841_0_0_1"/>
<dbReference type="EMBL" id="CT868476">
    <property type="protein sequence ID" value="CAK83656.1"/>
    <property type="molecule type" value="Genomic_DNA"/>
</dbReference>
<accession>A0DKT9</accession>
<evidence type="ECO:0000256" key="1">
    <source>
        <dbReference type="PROSITE-ProRule" id="PRU00221"/>
    </source>
</evidence>
<sequence length="128" mass="15236">MIRMFREQEILPQLVEICKLHFKWIKFDIFDINGLNLNEPQLFNCKWKNIKIHELNKLEGHSYAVFSVNFSPDGTKLASNSQEYYLSVYVMLIQGVLNEQQISLIYHEKQKKNSKLQNFFCSFWASPK</sequence>
<dbReference type="SUPFAM" id="SSF50978">
    <property type="entry name" value="WD40 repeat-like"/>
    <property type="match status" value="1"/>
</dbReference>
<dbReference type="PANTHER" id="PTHR45333">
    <property type="entry name" value="MEMBRANE PROTEIN-RELATED"/>
    <property type="match status" value="1"/>
</dbReference>
<dbReference type="GeneID" id="5036837"/>
<gene>
    <name evidence="2" type="ORF">GSPATT00039555001</name>
</gene>
<dbReference type="OrthoDB" id="10570574at2759"/>
<dbReference type="PANTHER" id="PTHR45333:SF1">
    <property type="entry name" value="CHROMOSOME UNDETERMINED SCAFFOLD_625, WHOLE GENOME SHOTGUN SEQUENCE"/>
    <property type="match status" value="1"/>
</dbReference>
<evidence type="ECO:0000313" key="3">
    <source>
        <dbReference type="Proteomes" id="UP000000600"/>
    </source>
</evidence>
<reference evidence="2 3" key="1">
    <citation type="journal article" date="2006" name="Nature">
        <title>Global trends of whole-genome duplications revealed by the ciliate Paramecium tetraurelia.</title>
        <authorList>
            <consortium name="Genoscope"/>
            <person name="Aury J.-M."/>
            <person name="Jaillon O."/>
            <person name="Duret L."/>
            <person name="Noel B."/>
            <person name="Jubin C."/>
            <person name="Porcel B.M."/>
            <person name="Segurens B."/>
            <person name="Daubin V."/>
            <person name="Anthouard V."/>
            <person name="Aiach N."/>
            <person name="Arnaiz O."/>
            <person name="Billaut A."/>
            <person name="Beisson J."/>
            <person name="Blanc I."/>
            <person name="Bouhouche K."/>
            <person name="Camara F."/>
            <person name="Duharcourt S."/>
            <person name="Guigo R."/>
            <person name="Gogendeau D."/>
            <person name="Katinka M."/>
            <person name="Keller A.-M."/>
            <person name="Kissmehl R."/>
            <person name="Klotz C."/>
            <person name="Koll F."/>
            <person name="Le Moue A."/>
            <person name="Lepere C."/>
            <person name="Malinsky S."/>
            <person name="Nowacki M."/>
            <person name="Nowak J.K."/>
            <person name="Plattner H."/>
            <person name="Poulain J."/>
            <person name="Ruiz F."/>
            <person name="Serrano V."/>
            <person name="Zagulski M."/>
            <person name="Dessen P."/>
            <person name="Betermier M."/>
            <person name="Weissenbach J."/>
            <person name="Scarpelli C."/>
            <person name="Schachter V."/>
            <person name="Sperling L."/>
            <person name="Meyer E."/>
            <person name="Cohen J."/>
            <person name="Wincker P."/>
        </authorList>
    </citation>
    <scope>NUCLEOTIDE SEQUENCE [LARGE SCALE GENOMIC DNA]</scope>
    <source>
        <strain evidence="2 3">Stock d4-2</strain>
    </source>
</reference>
<dbReference type="InParanoid" id="A0DKT9"/>
<keyword evidence="3" id="KW-1185">Reference proteome</keyword>
<feature type="repeat" description="WD" evidence="1">
    <location>
        <begin position="58"/>
        <end position="89"/>
    </location>
</feature>
<dbReference type="AlphaFoldDB" id="A0DKT9"/>
<name>A0DKT9_PARTE</name>
<dbReference type="Proteomes" id="UP000000600">
    <property type="component" value="Unassembled WGS sequence"/>
</dbReference>
<dbReference type="InterPro" id="IPR001680">
    <property type="entry name" value="WD40_rpt"/>
</dbReference>
<keyword evidence="1" id="KW-0853">WD repeat</keyword>
<organism evidence="2 3">
    <name type="scientific">Paramecium tetraurelia</name>
    <dbReference type="NCBI Taxonomy" id="5888"/>
    <lineage>
        <taxon>Eukaryota</taxon>
        <taxon>Sar</taxon>
        <taxon>Alveolata</taxon>
        <taxon>Ciliophora</taxon>
        <taxon>Intramacronucleata</taxon>
        <taxon>Oligohymenophorea</taxon>
        <taxon>Peniculida</taxon>
        <taxon>Parameciidae</taxon>
        <taxon>Paramecium</taxon>
    </lineage>
</organism>
<dbReference type="KEGG" id="ptm:GSPATT00039555001"/>